<dbReference type="OrthoDB" id="9758229at2"/>
<comment type="caution">
    <text evidence="6">The sequence shown here is derived from an EMBL/GenBank/DDBJ whole genome shotgun (WGS) entry which is preliminary data.</text>
</comment>
<feature type="transmembrane region" description="Helical" evidence="1">
    <location>
        <begin position="52"/>
        <end position="70"/>
    </location>
</feature>
<dbReference type="PANTHER" id="PTHR36153">
    <property type="entry name" value="INNER MEMBRANE PROTEIN-RELATED"/>
    <property type="match status" value="1"/>
</dbReference>
<evidence type="ECO:0000313" key="7">
    <source>
        <dbReference type="Proteomes" id="UP000565745"/>
    </source>
</evidence>
<dbReference type="InterPro" id="IPR010623">
    <property type="entry name" value="IcmF_C"/>
</dbReference>
<dbReference type="Pfam" id="PF21070">
    <property type="entry name" value="IcmF_helical"/>
    <property type="match status" value="1"/>
</dbReference>
<feature type="domain" description="Type VI secretion system IcmF C-terminal" evidence="2">
    <location>
        <begin position="1069"/>
        <end position="1175"/>
    </location>
</feature>
<evidence type="ECO:0000259" key="3">
    <source>
        <dbReference type="Pfam" id="PF06761"/>
    </source>
</evidence>
<name>A0A7W6MD22_9RHOB</name>
<reference evidence="6 7" key="1">
    <citation type="submission" date="2020-08" db="EMBL/GenBank/DDBJ databases">
        <title>Genomic Encyclopedia of Type Strains, Phase IV (KMG-IV): sequencing the most valuable type-strain genomes for metagenomic binning, comparative biology and taxonomic classification.</title>
        <authorList>
            <person name="Goeker M."/>
        </authorList>
    </citation>
    <scope>NUCLEOTIDE SEQUENCE [LARGE SCALE GENOMIC DNA]</scope>
    <source>
        <strain evidence="6 7">DSM 101015</strain>
    </source>
</reference>
<feature type="transmembrane region" description="Helical" evidence="1">
    <location>
        <begin position="12"/>
        <end position="32"/>
    </location>
</feature>
<dbReference type="Proteomes" id="UP000565745">
    <property type="component" value="Unassembled WGS sequence"/>
</dbReference>
<dbReference type="InterPro" id="IPR025743">
    <property type="entry name" value="TssM1_N"/>
</dbReference>
<dbReference type="Pfam" id="PF06744">
    <property type="entry name" value="IcmF_C"/>
    <property type="match status" value="1"/>
</dbReference>
<dbReference type="RefSeq" id="WP_025053813.1">
    <property type="nucleotide sequence ID" value="NZ_JACIFU010000007.1"/>
</dbReference>
<evidence type="ECO:0000256" key="1">
    <source>
        <dbReference type="SAM" id="Phobius"/>
    </source>
</evidence>
<dbReference type="InterPro" id="IPR017731">
    <property type="entry name" value="TssM1-like"/>
</dbReference>
<dbReference type="SUPFAM" id="SSF52540">
    <property type="entry name" value="P-loop containing nucleoside triphosphate hydrolases"/>
    <property type="match status" value="1"/>
</dbReference>
<dbReference type="NCBIfam" id="TIGR03348">
    <property type="entry name" value="VI_IcmF"/>
    <property type="match status" value="1"/>
</dbReference>
<dbReference type="InterPro" id="IPR048677">
    <property type="entry name" value="TssM1_hel"/>
</dbReference>
<dbReference type="Pfam" id="PF14331">
    <property type="entry name" value="IcmF-related_N"/>
    <property type="match status" value="1"/>
</dbReference>
<accession>A0A7W6MD22</accession>
<dbReference type="AlphaFoldDB" id="A0A7W6MD22"/>
<keyword evidence="1" id="KW-0472">Membrane</keyword>
<feature type="domain" description="IcmF-related" evidence="3">
    <location>
        <begin position="508"/>
        <end position="811"/>
    </location>
</feature>
<dbReference type="InterPro" id="IPR053156">
    <property type="entry name" value="T6SS_TssM-like"/>
</dbReference>
<keyword evidence="7" id="KW-1185">Reference proteome</keyword>
<feature type="domain" description="Type VI secretion system component TssM1 helical" evidence="5">
    <location>
        <begin position="961"/>
        <end position="1062"/>
    </location>
</feature>
<protein>
    <submittedName>
        <fullName evidence="6">Type VI secretion system protein ImpL</fullName>
    </submittedName>
</protein>
<evidence type="ECO:0000313" key="6">
    <source>
        <dbReference type="EMBL" id="MBB4175997.1"/>
    </source>
</evidence>
<dbReference type="EMBL" id="JACIFU010000007">
    <property type="protein sequence ID" value="MBB4175997.1"/>
    <property type="molecule type" value="Genomic_DNA"/>
</dbReference>
<dbReference type="InterPro" id="IPR009612">
    <property type="entry name" value="IcmF-rel"/>
</dbReference>
<keyword evidence="1" id="KW-0812">Transmembrane</keyword>
<evidence type="ECO:0000259" key="4">
    <source>
        <dbReference type="Pfam" id="PF14331"/>
    </source>
</evidence>
<gene>
    <name evidence="6" type="ORF">GGR93_003805</name>
</gene>
<feature type="transmembrane region" description="Helical" evidence="1">
    <location>
        <begin position="449"/>
        <end position="470"/>
    </location>
</feature>
<sequence>MFLRRILRLIFKSIYSILLMVVIALSLCVWYLAPFIATETWAPFDSIMSRAIFIGGLWFFFLGLMLFIFLRRRRRDKAMTEEIAEQIDDSEDDVTSVELGELRDKLKTAMAELRKSKNGRKHLNELPWYVMIGPPGAGKTTAIVNSGLQFPLAESMGKGAIGGVGGTRNCDWWFTNEAVLIDTAGRYTTQESDAETDNAGWLGFLGLLKKYRKRQPINGAMIAISLSDLLMQDEITQASHAVAVRRRLNELREKLGVRFPVYVLFTKADLIAGFSEFYDNLGKEDREQVWGFTLPLDNNKGETSPVAAFDSEFALLLGQLNAQSLERMQTEIDPQRRSLIAGFPSQVAAMRSVARNFLQEVFQDNRYEKRHMLRGIYFTSGTQEGTPIDRLMLGMARTFGIGRQAIGTGQGQGRSYFLTRLFEAVMFPEAGLVSADDKVERRYRWTKRAAIAATVVIALVTGALFTRSYLGNEELIEQASTYVDSYQQLSAPLPASPIGDTDLPPVVDALNVLRDMPTNPALGDPRPERRLTYGLYQGEVIGTQAAQTYRAALNQRLLPRLLLRLEEQITGNVNNPDLLYEALKIYLMLGLEGPMNTELIREWMDIDWSITYAGPNRAALRDDLAFHLDALLSQPMEKIALNGPLVEQVQGVLSEMPLAQRVYNGIINSASATSLPKWRITDVGGPAVKRVLVRSSGKALNDGIEGIFTYAGFNDVFLGEALGVAKRIQSESWVLGPRGIAEQSDAALTALSRDVLDLYYNDYIARYDALLGDIDVTPLESLSHAVEVTNVLSGPTSPIVNILTEISRETRLTEERNALGLDSNELNEGLGQIARIEAQSSLSIQGEILLQALQNSAGAQADGSPPKAPGAYVEERFSWLHELVARPEGQDSQLDLLILTLQEVYQELNKMSFSGVAATAAEGGTATQRFQQMASRIPGPLERWASQITSSSTGITADGTRSSINAQWQSTVLPFCTQALENRYPFNRRARADVAMADFQKLFAPGGMIDSFFGTNLAKFVDTGTRPWLWKKVNDVDLGISPAVLLQMQYAAEIRDAFFGGGTTPSVAFQITPEALDPKAASVQLTIGSQNVLFETQRPNNTPVAITWPGEVGLAGVVFQPNLSNGESQLAKDGPWAWFRLLDAAEIRRTNVSDRKRVIFNVSGRIAIFQLQSGSVVNPFALPALSKFNCPKTF</sequence>
<proteinExistence type="predicted"/>
<dbReference type="PANTHER" id="PTHR36153:SF1">
    <property type="entry name" value="TYPE VI SECRETION SYSTEM COMPONENT TSSM1"/>
    <property type="match status" value="1"/>
</dbReference>
<feature type="domain" description="Type VI secretion system component TssM1 N-terminal" evidence="4">
    <location>
        <begin position="195"/>
        <end position="453"/>
    </location>
</feature>
<dbReference type="InterPro" id="IPR027417">
    <property type="entry name" value="P-loop_NTPase"/>
</dbReference>
<evidence type="ECO:0000259" key="5">
    <source>
        <dbReference type="Pfam" id="PF21070"/>
    </source>
</evidence>
<evidence type="ECO:0000259" key="2">
    <source>
        <dbReference type="Pfam" id="PF06744"/>
    </source>
</evidence>
<organism evidence="6 7">
    <name type="scientific">Sulfitobacter noctilucicola</name>
    <dbReference type="NCBI Taxonomy" id="1342301"/>
    <lineage>
        <taxon>Bacteria</taxon>
        <taxon>Pseudomonadati</taxon>
        <taxon>Pseudomonadota</taxon>
        <taxon>Alphaproteobacteria</taxon>
        <taxon>Rhodobacterales</taxon>
        <taxon>Roseobacteraceae</taxon>
        <taxon>Sulfitobacter</taxon>
    </lineage>
</organism>
<keyword evidence="1" id="KW-1133">Transmembrane helix</keyword>
<dbReference type="Pfam" id="PF06761">
    <property type="entry name" value="IcmF-related"/>
    <property type="match status" value="1"/>
</dbReference>